<evidence type="ECO:0000256" key="2">
    <source>
        <dbReference type="SAM" id="SignalP"/>
    </source>
</evidence>
<feature type="compositionally biased region" description="Low complexity" evidence="1">
    <location>
        <begin position="168"/>
        <end position="181"/>
    </location>
</feature>
<keyword evidence="2" id="KW-0732">Signal</keyword>
<evidence type="ECO:0000313" key="3">
    <source>
        <dbReference type="EMBL" id="SDM70457.1"/>
    </source>
</evidence>
<evidence type="ECO:0000313" key="4">
    <source>
        <dbReference type="Proteomes" id="UP000198704"/>
    </source>
</evidence>
<evidence type="ECO:0000256" key="1">
    <source>
        <dbReference type="SAM" id="MobiDB-lite"/>
    </source>
</evidence>
<sequence length="287" mass="29838">MITSRTAARLRTTTTRALCAALLSGGALMGLCRGASAQFIFEEEVVPPRVVAWRLADQGFTGLSRPRFNGRVYVVDAVSPAGMPTRLFVDPASGGIIGRQRLGASDTYARLERPAPGFGWTEDDTGPRHGLRPVPGAEGPALRLDRRATARPEGSPDGLNPDSAGRSAAPRKVARAAPARTPEQRATHRVSPEAPAPKIAPADAAKLEPKTEPSPETKSASIEKVPAASPAPAPDVAPKPAAPAIAEAAKPAAKEWKDPPADRKPVRVIGGATIVPGPSEKEPAAAQ</sequence>
<dbReference type="AlphaFoldDB" id="A0A1G9VEI1"/>
<feature type="compositionally biased region" description="Low complexity" evidence="1">
    <location>
        <begin position="242"/>
        <end position="251"/>
    </location>
</feature>
<dbReference type="EMBL" id="FNHS01000003">
    <property type="protein sequence ID" value="SDM70457.1"/>
    <property type="molecule type" value="Genomic_DNA"/>
</dbReference>
<organism evidence="3 4">
    <name type="scientific">Methylobacterium phyllostachyos</name>
    <dbReference type="NCBI Taxonomy" id="582672"/>
    <lineage>
        <taxon>Bacteria</taxon>
        <taxon>Pseudomonadati</taxon>
        <taxon>Pseudomonadota</taxon>
        <taxon>Alphaproteobacteria</taxon>
        <taxon>Hyphomicrobiales</taxon>
        <taxon>Methylobacteriaceae</taxon>
        <taxon>Methylobacterium</taxon>
    </lineage>
</organism>
<protein>
    <submittedName>
        <fullName evidence="3">Uncharacterized protein</fullName>
    </submittedName>
</protein>
<feature type="signal peptide" evidence="2">
    <location>
        <begin position="1"/>
        <end position="37"/>
    </location>
</feature>
<gene>
    <name evidence="3" type="ORF">SAMN05216360_103161</name>
</gene>
<accession>A0A1G9VEI1</accession>
<feature type="compositionally biased region" description="Basic and acidic residues" evidence="1">
    <location>
        <begin position="252"/>
        <end position="265"/>
    </location>
</feature>
<feature type="compositionally biased region" description="Basic and acidic residues" evidence="1">
    <location>
        <begin position="205"/>
        <end position="215"/>
    </location>
</feature>
<name>A0A1G9VEI1_9HYPH</name>
<feature type="compositionally biased region" description="Pro residues" evidence="1">
    <location>
        <begin position="229"/>
        <end position="241"/>
    </location>
</feature>
<keyword evidence="4" id="KW-1185">Reference proteome</keyword>
<feature type="chain" id="PRO_5011495716" evidence="2">
    <location>
        <begin position="38"/>
        <end position="287"/>
    </location>
</feature>
<feature type="compositionally biased region" description="Low complexity" evidence="1">
    <location>
        <begin position="192"/>
        <end position="204"/>
    </location>
</feature>
<proteinExistence type="predicted"/>
<dbReference type="Proteomes" id="UP000198704">
    <property type="component" value="Unassembled WGS sequence"/>
</dbReference>
<dbReference type="OrthoDB" id="8456005at2"/>
<reference evidence="4" key="1">
    <citation type="submission" date="2016-10" db="EMBL/GenBank/DDBJ databases">
        <authorList>
            <person name="Varghese N."/>
            <person name="Submissions S."/>
        </authorList>
    </citation>
    <scope>NUCLEOTIDE SEQUENCE [LARGE SCALE GENOMIC DNA]</scope>
    <source>
        <strain evidence="4">BL47</strain>
    </source>
</reference>
<feature type="region of interest" description="Disordered" evidence="1">
    <location>
        <begin position="107"/>
        <end position="287"/>
    </location>
</feature>